<reference evidence="5" key="2">
    <citation type="journal article" date="2021" name="PeerJ">
        <title>Extensive microbial diversity within the chicken gut microbiome revealed by metagenomics and culture.</title>
        <authorList>
            <person name="Gilroy R."/>
            <person name="Ravi A."/>
            <person name="Getino M."/>
            <person name="Pursley I."/>
            <person name="Horton D.L."/>
            <person name="Alikhan N.F."/>
            <person name="Baker D."/>
            <person name="Gharbi K."/>
            <person name="Hall N."/>
            <person name="Watson M."/>
            <person name="Adriaenssens E.M."/>
            <person name="Foster-Nyarko E."/>
            <person name="Jarju S."/>
            <person name="Secka A."/>
            <person name="Antonio M."/>
            <person name="Oren A."/>
            <person name="Chaudhuri R.R."/>
            <person name="La Ragione R."/>
            <person name="Hildebrand F."/>
            <person name="Pallen M.J."/>
        </authorList>
    </citation>
    <scope>NUCLEOTIDE SEQUENCE</scope>
    <source>
        <strain evidence="5">B1-20833</strain>
    </source>
</reference>
<dbReference type="PANTHER" id="PTHR42693:SF53">
    <property type="entry name" value="ENDO-4-O-SULFATASE"/>
    <property type="match status" value="1"/>
</dbReference>
<accession>A0A9D9EQR7</accession>
<dbReference type="GO" id="GO:0004065">
    <property type="term" value="F:arylsulfatase activity"/>
    <property type="evidence" value="ECO:0007669"/>
    <property type="project" value="TreeGrafter"/>
</dbReference>
<dbReference type="AlphaFoldDB" id="A0A9D9EQR7"/>
<dbReference type="InterPro" id="IPR017850">
    <property type="entry name" value="Alkaline_phosphatase_core_sf"/>
</dbReference>
<dbReference type="SUPFAM" id="SSF53649">
    <property type="entry name" value="Alkaline phosphatase-like"/>
    <property type="match status" value="1"/>
</dbReference>
<organism evidence="5 6">
    <name type="scientific">Candidatus Cryptobacteroides intestinavium</name>
    <dbReference type="NCBI Taxonomy" id="2840766"/>
    <lineage>
        <taxon>Bacteria</taxon>
        <taxon>Pseudomonadati</taxon>
        <taxon>Bacteroidota</taxon>
        <taxon>Bacteroidia</taxon>
        <taxon>Bacteroidales</taxon>
        <taxon>Candidatus Cryptobacteroides</taxon>
    </lineage>
</organism>
<dbReference type="Gene3D" id="3.40.720.10">
    <property type="entry name" value="Alkaline Phosphatase, subunit A"/>
    <property type="match status" value="1"/>
</dbReference>
<name>A0A9D9EQR7_9BACT</name>
<comment type="caution">
    <text evidence="5">The sequence shown here is derived from an EMBL/GenBank/DDBJ whole genome shotgun (WGS) entry which is preliminary data.</text>
</comment>
<protein>
    <submittedName>
        <fullName evidence="5">Sulfatase</fullName>
    </submittedName>
</protein>
<dbReference type="EMBL" id="JADIMI010000014">
    <property type="protein sequence ID" value="MBO8451552.1"/>
    <property type="molecule type" value="Genomic_DNA"/>
</dbReference>
<dbReference type="PROSITE" id="PS51257">
    <property type="entry name" value="PROKAR_LIPOPROTEIN"/>
    <property type="match status" value="1"/>
</dbReference>
<keyword evidence="2" id="KW-0378">Hydrolase</keyword>
<dbReference type="PANTHER" id="PTHR42693">
    <property type="entry name" value="ARYLSULFATASE FAMILY MEMBER"/>
    <property type="match status" value="1"/>
</dbReference>
<dbReference type="InterPro" id="IPR000917">
    <property type="entry name" value="Sulfatase_N"/>
</dbReference>
<feature type="modified residue" description="3-oxoalanine (Ser)" evidence="3">
    <location>
        <position position="85"/>
    </location>
</feature>
<evidence type="ECO:0000313" key="6">
    <source>
        <dbReference type="Proteomes" id="UP000823661"/>
    </source>
</evidence>
<reference evidence="5" key="1">
    <citation type="submission" date="2020-10" db="EMBL/GenBank/DDBJ databases">
        <authorList>
            <person name="Gilroy R."/>
        </authorList>
    </citation>
    <scope>NUCLEOTIDE SEQUENCE</scope>
    <source>
        <strain evidence="5">B1-20833</strain>
    </source>
</reference>
<evidence type="ECO:0000256" key="1">
    <source>
        <dbReference type="ARBA" id="ARBA00008779"/>
    </source>
</evidence>
<feature type="domain" description="Sulfatase N-terminal" evidence="4">
    <location>
        <begin position="26"/>
        <end position="377"/>
    </location>
</feature>
<evidence type="ECO:0000256" key="2">
    <source>
        <dbReference type="ARBA" id="ARBA00022801"/>
    </source>
</evidence>
<dbReference type="Proteomes" id="UP000823661">
    <property type="component" value="Unassembled WGS sequence"/>
</dbReference>
<dbReference type="CDD" id="cd16034">
    <property type="entry name" value="sulfatase_like"/>
    <property type="match status" value="1"/>
</dbReference>
<gene>
    <name evidence="5" type="ORF">IAC06_01540</name>
</gene>
<dbReference type="Pfam" id="PF00884">
    <property type="entry name" value="Sulfatase"/>
    <property type="match status" value="1"/>
</dbReference>
<sequence length="521" mass="59662">MKIRNIILPITGIAAVSCSNAGESQPNIIYVFPDQFRISSLAFWDSPEYEGAVNWKADPVHTPNLDRFADESIVLNSAVSTCPLSSPHRGILLTGMYPERNGVTLNCMALRPESTLDPDAVCISDVLDAAGYYCGYIGKLHAETPMKNDPANPGHYVSDRDPEWDAYTPPERRHGFRYWYSYGTFDVHKDPHYWDTEGRRHDPKEYSVRHETDKAIEFLRNEDGQRDAGKPFFLMLAYNPPHSPYECMDDCMEEDYDLYRNMDYSELYVRENADTTLTKAPSARYYFANVTGVDREFGRLLDELEKLGLEDNTIVVFTSDHGETMCSHSTYDPKNSIYTESYCVPFMIRYPDRIRHRVDSTMLSTPDIMPTLLGLAGLEDRIPESVEGNDLSPVFLEDGRGCQLPDATLYIRNLDGDKDENGIVHGIFPEARGIRTDRYTMEIAIDRDSRLKRVLIFDDWNDPYQMDCIPYTENRDLFSDLCAVLDRKLEESNDIWYREGILDKVLESAAGSFPDQGERQE</sequence>
<dbReference type="InterPro" id="IPR050738">
    <property type="entry name" value="Sulfatase"/>
</dbReference>
<proteinExistence type="inferred from homology"/>
<evidence type="ECO:0000256" key="3">
    <source>
        <dbReference type="PIRSR" id="PIRSR600917-52"/>
    </source>
</evidence>
<comment type="PTM">
    <text evidence="3">The conversion to 3-oxoalanine (also known as C-formylglycine, FGly), of a serine or cysteine residue in prokaryotes and of a cysteine residue in eukaryotes, is critical for catalytic activity.</text>
</comment>
<comment type="similarity">
    <text evidence="1">Belongs to the sulfatase family.</text>
</comment>
<evidence type="ECO:0000313" key="5">
    <source>
        <dbReference type="EMBL" id="MBO8451552.1"/>
    </source>
</evidence>
<evidence type="ECO:0000259" key="4">
    <source>
        <dbReference type="Pfam" id="PF00884"/>
    </source>
</evidence>
<dbReference type="Gene3D" id="3.30.1120.10">
    <property type="match status" value="1"/>
</dbReference>